<proteinExistence type="inferred from homology"/>
<evidence type="ECO:0000259" key="4">
    <source>
        <dbReference type="Pfam" id="PF00338"/>
    </source>
</evidence>
<evidence type="ECO:0000256" key="3">
    <source>
        <dbReference type="ARBA" id="ARBA00023274"/>
    </source>
</evidence>
<evidence type="ECO:0000256" key="2">
    <source>
        <dbReference type="ARBA" id="ARBA00022980"/>
    </source>
</evidence>
<reference evidence="5" key="2">
    <citation type="submission" date="2025-08" db="UniProtKB">
        <authorList>
            <consortium name="Ensembl"/>
        </authorList>
    </citation>
    <scope>IDENTIFICATION</scope>
</reference>
<dbReference type="InterPro" id="IPR027486">
    <property type="entry name" value="Ribosomal_uS10_dom"/>
</dbReference>
<dbReference type="Pfam" id="PF00338">
    <property type="entry name" value="Ribosomal_S10"/>
    <property type="match status" value="1"/>
</dbReference>
<dbReference type="InterPro" id="IPR036838">
    <property type="entry name" value="Ribosomal_uS10_dom_sf"/>
</dbReference>
<dbReference type="Gene3D" id="3.30.70.600">
    <property type="entry name" value="Ribosomal protein S10 domain"/>
    <property type="match status" value="1"/>
</dbReference>
<reference evidence="5" key="1">
    <citation type="submission" date="2019-03" db="EMBL/GenBank/DDBJ databases">
        <title>Genome sequencing and reference-guided assembly of Black Bengal Goat (Capra hircus).</title>
        <authorList>
            <person name="Siddiki A.Z."/>
            <person name="Baten A."/>
            <person name="Billah M."/>
            <person name="Alam M.A.U."/>
            <person name="Shawrob K.S.M."/>
            <person name="Saha S."/>
            <person name="Chowdhury M."/>
            <person name="Rahman A.H."/>
            <person name="Stear M."/>
            <person name="Miah G."/>
            <person name="Das G.B."/>
            <person name="Hossain M.M."/>
            <person name="Kumkum M."/>
            <person name="Islam M.S."/>
            <person name="Mollah A.M."/>
            <person name="Ahsan A."/>
            <person name="Tusar F."/>
            <person name="Khan M.K.I."/>
        </authorList>
    </citation>
    <scope>NUCLEOTIDE SEQUENCE [LARGE SCALE GENOMIC DNA]</scope>
</reference>
<evidence type="ECO:0000313" key="5">
    <source>
        <dbReference type="Ensembl" id="ENSCHIP00010013540.1"/>
    </source>
</evidence>
<evidence type="ECO:0000256" key="1">
    <source>
        <dbReference type="ARBA" id="ARBA00007102"/>
    </source>
</evidence>
<comment type="similarity">
    <text evidence="1">Belongs to the universal ribosomal protein uS10 family.</text>
</comment>
<dbReference type="SUPFAM" id="SSF54999">
    <property type="entry name" value="Ribosomal protein S10"/>
    <property type="match status" value="1"/>
</dbReference>
<keyword evidence="2" id="KW-0689">Ribosomal protein</keyword>
<dbReference type="GO" id="GO:0003735">
    <property type="term" value="F:structural constituent of ribosome"/>
    <property type="evidence" value="ECO:0007669"/>
    <property type="project" value="InterPro"/>
</dbReference>
<dbReference type="GO" id="GO:0005840">
    <property type="term" value="C:ribosome"/>
    <property type="evidence" value="ECO:0007669"/>
    <property type="project" value="UniProtKB-KW"/>
</dbReference>
<dbReference type="PANTHER" id="PTHR11700">
    <property type="entry name" value="30S RIBOSOMAL PROTEIN S10 FAMILY MEMBER"/>
    <property type="match status" value="1"/>
</dbReference>
<dbReference type="GO" id="GO:1990904">
    <property type="term" value="C:ribonucleoprotein complex"/>
    <property type="evidence" value="ECO:0007669"/>
    <property type="project" value="UniProtKB-KW"/>
</dbReference>
<dbReference type="AlphaFoldDB" id="A0A8C2QWQ1"/>
<accession>A0A8C2QWQ1</accession>
<protein>
    <recommendedName>
        <fullName evidence="4">Small ribosomal subunit protein uS10 domain-containing protein</fullName>
    </recommendedName>
</protein>
<keyword evidence="3" id="KW-0687">Ribonucleoprotein</keyword>
<organism evidence="5">
    <name type="scientific">Capra hircus</name>
    <name type="common">Goat</name>
    <dbReference type="NCBI Taxonomy" id="9925"/>
    <lineage>
        <taxon>Eukaryota</taxon>
        <taxon>Metazoa</taxon>
        <taxon>Chordata</taxon>
        <taxon>Craniata</taxon>
        <taxon>Vertebrata</taxon>
        <taxon>Euteleostomi</taxon>
        <taxon>Mammalia</taxon>
        <taxon>Eutheria</taxon>
        <taxon>Laurasiatheria</taxon>
        <taxon>Artiodactyla</taxon>
        <taxon>Ruminantia</taxon>
        <taxon>Pecora</taxon>
        <taxon>Bovidae</taxon>
        <taxon>Caprinae</taxon>
        <taxon>Capra</taxon>
    </lineage>
</organism>
<dbReference type="GO" id="GO:0006412">
    <property type="term" value="P:translation"/>
    <property type="evidence" value="ECO:0007669"/>
    <property type="project" value="InterPro"/>
</dbReference>
<dbReference type="InterPro" id="IPR001848">
    <property type="entry name" value="Ribosomal_uS10"/>
</dbReference>
<dbReference type="Ensembl" id="ENSCHIT00010019112.1">
    <property type="protein sequence ID" value="ENSCHIP00010013540.1"/>
    <property type="gene ID" value="ENSCHIG00010009975.1"/>
</dbReference>
<feature type="domain" description="Small ribosomal subunit protein uS10" evidence="4">
    <location>
        <begin position="15"/>
        <end position="57"/>
    </location>
</feature>
<name>A0A8C2QWQ1_CAPHI</name>
<sequence length="76" mass="8229">MALKDTAGMAIHRIRITLTSCSVKSLEKVCADLIRGVKEKNLLVKGQVRIPSEIVKKITSFSTETEVKVGVTTADA</sequence>